<dbReference type="VEuPathDB" id="FungiDB:MPH_13314"/>
<feature type="region of interest" description="Disordered" evidence="6">
    <location>
        <begin position="205"/>
        <end position="231"/>
    </location>
</feature>
<dbReference type="EMBL" id="AHHD01000593">
    <property type="protein sequence ID" value="EKG09611.1"/>
    <property type="molecule type" value="Genomic_DNA"/>
</dbReference>
<keyword evidence="7" id="KW-0732">Signal</keyword>
<dbReference type="Gene3D" id="4.10.240.10">
    <property type="entry name" value="Zn(2)-C6 fungal-type DNA-binding domain"/>
    <property type="match status" value="1"/>
</dbReference>
<dbReference type="AlphaFoldDB" id="K2QIJ4"/>
<dbReference type="GO" id="GO:0008270">
    <property type="term" value="F:zinc ion binding"/>
    <property type="evidence" value="ECO:0007669"/>
    <property type="project" value="InterPro"/>
</dbReference>
<dbReference type="PANTHER" id="PTHR47540:SF6">
    <property type="entry name" value="ZN(II)2CYS6 TRANSCRIPTION FACTOR (EUROFUNG)"/>
    <property type="match status" value="1"/>
</dbReference>
<dbReference type="InParanoid" id="K2QIJ4"/>
<evidence type="ECO:0000259" key="8">
    <source>
        <dbReference type="PROSITE" id="PS50048"/>
    </source>
</evidence>
<feature type="compositionally biased region" description="Low complexity" evidence="6">
    <location>
        <begin position="126"/>
        <end position="136"/>
    </location>
</feature>
<dbReference type="Proteomes" id="UP000007129">
    <property type="component" value="Unassembled WGS sequence"/>
</dbReference>
<dbReference type="CDD" id="cd00067">
    <property type="entry name" value="GAL4"/>
    <property type="match status" value="1"/>
</dbReference>
<dbReference type="Pfam" id="PF00172">
    <property type="entry name" value="Zn_clus"/>
    <property type="match status" value="1"/>
</dbReference>
<dbReference type="GO" id="GO:0045944">
    <property type="term" value="P:positive regulation of transcription by RNA polymerase II"/>
    <property type="evidence" value="ECO:0007669"/>
    <property type="project" value="TreeGrafter"/>
</dbReference>
<keyword evidence="5" id="KW-0539">Nucleus</keyword>
<sequence>MLGCCYVSSVIAFVFLSQFPGCEAIHTVYATLDTQMLPSTPSSVRLRLACDSCHGLKVRCSGTLPCEACADSGSHCFYSIVGRLGRPKGSKTKRSREQTRSEQQKAKATDTSQGSSTIAVQGRGLQQQQQPVALSSTPASLSALPWQGSSSSASAISGPPAMCQPMDCPMGELDIDEGFWFGKRSNDQARIMGLGIVPSADLSSFMSESSGGGAASLPSYADVSGAHPTAR</sequence>
<keyword evidence="2" id="KW-0805">Transcription regulation</keyword>
<feature type="region of interest" description="Disordered" evidence="6">
    <location>
        <begin position="87"/>
        <end position="136"/>
    </location>
</feature>
<reference evidence="9 10" key="1">
    <citation type="journal article" date="2012" name="BMC Genomics">
        <title>Tools to kill: Genome of one of the most destructive plant pathogenic fungi Macrophomina phaseolina.</title>
        <authorList>
            <person name="Islam M.S."/>
            <person name="Haque M.S."/>
            <person name="Islam M.M."/>
            <person name="Emdad E.M."/>
            <person name="Halim A."/>
            <person name="Hossen Q.M.M."/>
            <person name="Hossain M.Z."/>
            <person name="Ahmed B."/>
            <person name="Rahim S."/>
            <person name="Rahman M.S."/>
            <person name="Alam M.M."/>
            <person name="Hou S."/>
            <person name="Wan X."/>
            <person name="Saito J.A."/>
            <person name="Alam M."/>
        </authorList>
    </citation>
    <scope>NUCLEOTIDE SEQUENCE [LARGE SCALE GENOMIC DNA]</scope>
    <source>
        <strain evidence="9 10">MS6</strain>
    </source>
</reference>
<dbReference type="InterPro" id="IPR051711">
    <property type="entry name" value="Stress_Response_Reg"/>
</dbReference>
<comment type="subcellular location">
    <subcellularLocation>
        <location evidence="1">Nucleus</location>
    </subcellularLocation>
</comment>
<dbReference type="OrthoDB" id="3946525at2759"/>
<evidence type="ECO:0000256" key="2">
    <source>
        <dbReference type="ARBA" id="ARBA00023015"/>
    </source>
</evidence>
<evidence type="ECO:0000313" key="9">
    <source>
        <dbReference type="EMBL" id="EKG09611.1"/>
    </source>
</evidence>
<evidence type="ECO:0000256" key="7">
    <source>
        <dbReference type="SAM" id="SignalP"/>
    </source>
</evidence>
<dbReference type="GO" id="GO:0043565">
    <property type="term" value="F:sequence-specific DNA binding"/>
    <property type="evidence" value="ECO:0007669"/>
    <property type="project" value="TreeGrafter"/>
</dbReference>
<protein>
    <recommendedName>
        <fullName evidence="8">Zn(2)-C6 fungal-type domain-containing protein</fullName>
    </recommendedName>
</protein>
<feature type="domain" description="Zn(2)-C6 fungal-type" evidence="8">
    <location>
        <begin position="49"/>
        <end position="78"/>
    </location>
</feature>
<organism evidence="9 10">
    <name type="scientific">Macrophomina phaseolina (strain MS6)</name>
    <name type="common">Charcoal rot fungus</name>
    <dbReference type="NCBI Taxonomy" id="1126212"/>
    <lineage>
        <taxon>Eukaryota</taxon>
        <taxon>Fungi</taxon>
        <taxon>Dikarya</taxon>
        <taxon>Ascomycota</taxon>
        <taxon>Pezizomycotina</taxon>
        <taxon>Dothideomycetes</taxon>
        <taxon>Dothideomycetes incertae sedis</taxon>
        <taxon>Botryosphaeriales</taxon>
        <taxon>Botryosphaeriaceae</taxon>
        <taxon>Macrophomina</taxon>
    </lineage>
</organism>
<feature type="compositionally biased region" description="Polar residues" evidence="6">
    <location>
        <begin position="109"/>
        <end position="119"/>
    </location>
</feature>
<evidence type="ECO:0000313" key="10">
    <source>
        <dbReference type="Proteomes" id="UP000007129"/>
    </source>
</evidence>
<keyword evidence="3" id="KW-0238">DNA-binding</keyword>
<feature type="chain" id="PRO_5003863472" description="Zn(2)-C6 fungal-type domain-containing protein" evidence="7">
    <location>
        <begin position="25"/>
        <end position="231"/>
    </location>
</feature>
<accession>K2QIJ4</accession>
<feature type="compositionally biased region" description="Basic and acidic residues" evidence="6">
    <location>
        <begin position="95"/>
        <end position="108"/>
    </location>
</feature>
<comment type="caution">
    <text evidence="9">The sequence shown here is derived from an EMBL/GenBank/DDBJ whole genome shotgun (WGS) entry which is preliminary data.</text>
</comment>
<evidence type="ECO:0000256" key="1">
    <source>
        <dbReference type="ARBA" id="ARBA00004123"/>
    </source>
</evidence>
<dbReference type="SMART" id="SM00066">
    <property type="entry name" value="GAL4"/>
    <property type="match status" value="1"/>
</dbReference>
<feature type="signal peptide" evidence="7">
    <location>
        <begin position="1"/>
        <end position="24"/>
    </location>
</feature>
<proteinExistence type="predicted"/>
<dbReference type="PANTHER" id="PTHR47540">
    <property type="entry name" value="THIAMINE REPRESSIBLE GENES REGULATORY PROTEIN THI5"/>
    <property type="match status" value="1"/>
</dbReference>
<gene>
    <name evidence="9" type="ORF">MPH_13314</name>
</gene>
<evidence type="ECO:0000256" key="5">
    <source>
        <dbReference type="ARBA" id="ARBA00023242"/>
    </source>
</evidence>
<dbReference type="PROSITE" id="PS50048">
    <property type="entry name" value="ZN2_CY6_FUNGAL_2"/>
    <property type="match status" value="1"/>
</dbReference>
<dbReference type="SUPFAM" id="SSF57701">
    <property type="entry name" value="Zn2/Cys6 DNA-binding domain"/>
    <property type="match status" value="1"/>
</dbReference>
<dbReference type="PROSITE" id="PS00463">
    <property type="entry name" value="ZN2_CY6_FUNGAL_1"/>
    <property type="match status" value="1"/>
</dbReference>
<keyword evidence="4" id="KW-0804">Transcription</keyword>
<dbReference type="GO" id="GO:0000981">
    <property type="term" value="F:DNA-binding transcription factor activity, RNA polymerase II-specific"/>
    <property type="evidence" value="ECO:0007669"/>
    <property type="project" value="InterPro"/>
</dbReference>
<evidence type="ECO:0000256" key="4">
    <source>
        <dbReference type="ARBA" id="ARBA00023163"/>
    </source>
</evidence>
<name>K2QIJ4_MACPH</name>
<dbReference type="InterPro" id="IPR036864">
    <property type="entry name" value="Zn2-C6_fun-type_DNA-bd_sf"/>
</dbReference>
<dbReference type="InterPro" id="IPR001138">
    <property type="entry name" value="Zn2Cys6_DnaBD"/>
</dbReference>
<dbReference type="GO" id="GO:0005634">
    <property type="term" value="C:nucleus"/>
    <property type="evidence" value="ECO:0007669"/>
    <property type="project" value="UniProtKB-SubCell"/>
</dbReference>
<dbReference type="eggNOG" id="ENOG502SSPP">
    <property type="taxonomic scope" value="Eukaryota"/>
</dbReference>
<evidence type="ECO:0000256" key="3">
    <source>
        <dbReference type="ARBA" id="ARBA00023125"/>
    </source>
</evidence>
<dbReference type="HOGENOM" id="CLU_1200022_0_0_1"/>
<evidence type="ECO:0000256" key="6">
    <source>
        <dbReference type="SAM" id="MobiDB-lite"/>
    </source>
</evidence>